<dbReference type="AlphaFoldDB" id="A0A3R7XFF1"/>
<feature type="domain" description="MIF4G" evidence="4">
    <location>
        <begin position="703"/>
        <end position="951"/>
    </location>
</feature>
<dbReference type="SUPFAM" id="SSF48371">
    <property type="entry name" value="ARM repeat"/>
    <property type="match status" value="3"/>
</dbReference>
<feature type="compositionally biased region" description="Acidic residues" evidence="3">
    <location>
        <begin position="416"/>
        <end position="443"/>
    </location>
</feature>
<feature type="compositionally biased region" description="Acidic residues" evidence="3">
    <location>
        <begin position="1011"/>
        <end position="1036"/>
    </location>
</feature>
<dbReference type="InterPro" id="IPR039762">
    <property type="entry name" value="Nmd2/UPF2"/>
</dbReference>
<feature type="region of interest" description="Disordered" evidence="3">
    <location>
        <begin position="184"/>
        <end position="205"/>
    </location>
</feature>
<protein>
    <recommendedName>
        <fullName evidence="4">MIF4G domain-containing protein</fullName>
    </recommendedName>
</protein>
<evidence type="ECO:0000256" key="3">
    <source>
        <dbReference type="SAM" id="MobiDB-lite"/>
    </source>
</evidence>
<evidence type="ECO:0000313" key="5">
    <source>
        <dbReference type="EMBL" id="RQM12669.1"/>
    </source>
</evidence>
<proteinExistence type="predicted"/>
<dbReference type="Proteomes" id="UP000286097">
    <property type="component" value="Unassembled WGS sequence"/>
</dbReference>
<keyword evidence="2" id="KW-0963">Cytoplasm</keyword>
<feature type="region of interest" description="Disordered" evidence="3">
    <location>
        <begin position="455"/>
        <end position="490"/>
    </location>
</feature>
<dbReference type="GO" id="GO:0000184">
    <property type="term" value="P:nuclear-transcribed mRNA catabolic process, nonsense-mediated decay"/>
    <property type="evidence" value="ECO:0007669"/>
    <property type="project" value="InterPro"/>
</dbReference>
<organism evidence="5 6">
    <name type="scientific">Peronospora effusa</name>
    <dbReference type="NCBI Taxonomy" id="542832"/>
    <lineage>
        <taxon>Eukaryota</taxon>
        <taxon>Sar</taxon>
        <taxon>Stramenopiles</taxon>
        <taxon>Oomycota</taxon>
        <taxon>Peronosporomycetes</taxon>
        <taxon>Peronosporales</taxon>
        <taxon>Peronosporaceae</taxon>
        <taxon>Peronospora</taxon>
    </lineage>
</organism>
<feature type="domain" description="MIF4G" evidence="4">
    <location>
        <begin position="495"/>
        <end position="688"/>
    </location>
</feature>
<comment type="subcellular location">
    <subcellularLocation>
        <location evidence="1">Cytoplasm</location>
    </subcellularLocation>
</comment>
<dbReference type="GO" id="GO:0035145">
    <property type="term" value="C:exon-exon junction complex"/>
    <property type="evidence" value="ECO:0007669"/>
    <property type="project" value="TreeGrafter"/>
</dbReference>
<dbReference type="Gene3D" id="1.25.40.180">
    <property type="match status" value="3"/>
</dbReference>
<reference evidence="5 6" key="1">
    <citation type="submission" date="2018-06" db="EMBL/GenBank/DDBJ databases">
        <title>Comparative genomics of downy mildews reveals potential adaptations to biotrophy.</title>
        <authorList>
            <person name="Fletcher K."/>
            <person name="Klosterman S.J."/>
            <person name="Derevnina L."/>
            <person name="Martin F."/>
            <person name="Koike S."/>
            <person name="Reyes Chin-Wo S."/>
            <person name="Mou B."/>
            <person name="Michelmore R."/>
        </authorList>
    </citation>
    <scope>NUCLEOTIDE SEQUENCE [LARGE SCALE GENOMIC DNA]</scope>
    <source>
        <strain evidence="5 6">R13</strain>
    </source>
</reference>
<evidence type="ECO:0000313" key="6">
    <source>
        <dbReference type="Proteomes" id="UP000286097"/>
    </source>
</evidence>
<sequence>MTQDADAQVQALTQLHNLQQHYNARQSLRTANNAVNVASVRAQLSSLKLKSDIKRSSAFVKKLRVLSECNADSLLRDAAELNLTRYVSECVAALADAPLKLVDLGAAVKVASLLHQRYDEFAPGIVRALVSSFEASYTSDDRNKMLKRRLILRLLSELYLAGVFDDVQAIAQIIQRVARREQPAMKKNKSSMSSNSTISGTSSSSSSQQLEVPLLVSFAKSVGVDFLGVQPKKYKEMEKLLENNQEFVKFVNNQTSVVPKTVQIECLNCYLEAYEKICKFYLAQHTTFLKLDARNEKEDANRGEVTDEHVQELKNAKLLFEKLQTSVNSLADALDQEVPPLPVEEKDDGSGSGNILIWEGGDGGGREVSRDGPFDDEATRSFYQDLPDLLDLVPAVVLGLTEADVAELKKKKEACADEEAETEHESEEEIEANADDDEKEGGDVDDALYSQEAVALKDPVVSNADDEESKVREETENASTNVTTASSSGATNSYRHQLDAFFASLEDLVNRDRCDKAAVEFCYRNSKATRNRLVKALYAVPRTHLELLAHYSRLVATLQSVLKEDIGGELVNMLVGEFHGLIKRRNQFRLESKIKNIRFLAELVKFRICPPNTGFRCLQKCFQDFQGHNVHVATTFLENCGRFLYCSKHTHVRTVNCLNVMMRLKAAKHLDPQLETLVENAYYMCRPPERVERQVKQYDPMYLFLIKVLYEDLNGSNVNKVVKTLRRLPWQDNNTCAMVLKALLKVTKGKVMQMKWICEVVKGLSRYHDEVLVLLVDDVLEHIRYGLEINDYRDHQRSLGYVKLLGEIYNCGLVSMNVVVETLYLLINHSHDLLTLTQYSSDKIASAQLLEMKKRFLLVPDMRYDPRVPSEVDGPSEVFRVRLVSALIETCNGSGASSVPINNGTLSERGISRPRLGRFMIFFQRYLFSKTDVPMETDFVVFDLFDMLASSLKDHFKRFDTWEAVDEAVREILCGDLEEAERRLSKKNAALLMATNGLESVAEEGPMSQPADDDEEFFEDEEDDSDDDDDDDDEHEDDYHAECDDGDEDDEDDDDEDDDDDDDDDDEEEEEEDEDEEEHFIIHDRIQKGEDDDEFEKAFKSMMHGTSDTRKASARVNVDKMAIPTVVKSSAAFTPAGSRGVMSLDSNGSSDGVVFRMLRRGNKGKVEARALVVPEESSLAQHSHRQENAGKKEQTELKRLVLQNMERDDFMSDGPSSEGIPSFGPVPRANVNYGSQGTGQQVSDARIGFGGGSEWNNAEFGLRRGKGYRGVK</sequence>
<dbReference type="InterPro" id="IPR003890">
    <property type="entry name" value="MIF4G-like_typ-3"/>
</dbReference>
<dbReference type="Pfam" id="PF04050">
    <property type="entry name" value="Upf2"/>
    <property type="match status" value="1"/>
</dbReference>
<evidence type="ECO:0000259" key="4">
    <source>
        <dbReference type="SMART" id="SM00543"/>
    </source>
</evidence>
<dbReference type="GO" id="GO:0005737">
    <property type="term" value="C:cytoplasm"/>
    <property type="evidence" value="ECO:0007669"/>
    <property type="project" value="UniProtKB-SubCell"/>
</dbReference>
<feature type="compositionally biased region" description="Acidic residues" evidence="3">
    <location>
        <begin position="1044"/>
        <end position="1078"/>
    </location>
</feature>
<dbReference type="InterPro" id="IPR016024">
    <property type="entry name" value="ARM-type_fold"/>
</dbReference>
<feature type="compositionally biased region" description="Low complexity" evidence="3">
    <location>
        <begin position="477"/>
        <end position="490"/>
    </location>
</feature>
<dbReference type="InterPro" id="IPR007193">
    <property type="entry name" value="Upf2/Nmd2_C"/>
</dbReference>
<dbReference type="GO" id="GO:0003723">
    <property type="term" value="F:RNA binding"/>
    <property type="evidence" value="ECO:0007669"/>
    <property type="project" value="InterPro"/>
</dbReference>
<evidence type="ECO:0000256" key="2">
    <source>
        <dbReference type="ARBA" id="ARBA00022490"/>
    </source>
</evidence>
<dbReference type="VEuPathDB" id="FungiDB:DD237_007481"/>
<dbReference type="SMART" id="SM00543">
    <property type="entry name" value="MIF4G"/>
    <property type="match status" value="3"/>
</dbReference>
<feature type="compositionally biased region" description="Polar residues" evidence="3">
    <location>
        <begin position="1232"/>
        <end position="1243"/>
    </location>
</feature>
<feature type="compositionally biased region" description="Basic and acidic residues" evidence="3">
    <location>
        <begin position="1079"/>
        <end position="1089"/>
    </location>
</feature>
<name>A0A3R7XFF1_9STRA</name>
<gene>
    <name evidence="5" type="ORF">DD237_007481</name>
</gene>
<feature type="compositionally biased region" description="Low complexity" evidence="3">
    <location>
        <begin position="190"/>
        <end position="205"/>
    </location>
</feature>
<feature type="region of interest" description="Disordered" evidence="3">
    <location>
        <begin position="414"/>
        <end position="443"/>
    </location>
</feature>
<dbReference type="EMBL" id="QKXF01000316">
    <property type="protein sequence ID" value="RQM12669.1"/>
    <property type="molecule type" value="Genomic_DNA"/>
</dbReference>
<accession>A0A3R7XFF1</accession>
<feature type="region of interest" description="Disordered" evidence="3">
    <location>
        <begin position="1212"/>
        <end position="1250"/>
    </location>
</feature>
<dbReference type="Pfam" id="PF02854">
    <property type="entry name" value="MIF4G"/>
    <property type="match status" value="2"/>
</dbReference>
<feature type="domain" description="MIF4G" evidence="4">
    <location>
        <begin position="53"/>
        <end position="275"/>
    </location>
</feature>
<evidence type="ECO:0000256" key="1">
    <source>
        <dbReference type="ARBA" id="ARBA00004496"/>
    </source>
</evidence>
<comment type="caution">
    <text evidence="5">The sequence shown here is derived from an EMBL/GenBank/DDBJ whole genome shotgun (WGS) entry which is preliminary data.</text>
</comment>
<feature type="region of interest" description="Disordered" evidence="3">
    <location>
        <begin position="999"/>
        <end position="1092"/>
    </location>
</feature>
<dbReference type="PANTHER" id="PTHR12839:SF7">
    <property type="entry name" value="REGULATOR OF NONSENSE TRANSCRIPTS 2"/>
    <property type="match status" value="1"/>
</dbReference>
<dbReference type="PANTHER" id="PTHR12839">
    <property type="entry name" value="NONSENSE-MEDIATED MRNA DECAY PROTEIN 2 UP-FRAMESHIFT SUPPRESSOR 2"/>
    <property type="match status" value="1"/>
</dbReference>